<evidence type="ECO:0000259" key="15">
    <source>
        <dbReference type="PROSITE" id="PS50042"/>
    </source>
</evidence>
<dbReference type="GO" id="GO:0016328">
    <property type="term" value="C:lateral plasma membrane"/>
    <property type="evidence" value="ECO:0007669"/>
    <property type="project" value="UniProtKB-SubCell"/>
</dbReference>
<keyword evidence="13" id="KW-0325">Glycoprotein</keyword>
<dbReference type="OrthoDB" id="425611at2759"/>
<dbReference type="InterPro" id="IPR000595">
    <property type="entry name" value="cNMP-bd_dom"/>
</dbReference>
<dbReference type="Gene3D" id="2.60.120.10">
    <property type="entry name" value="Jelly Rolls"/>
    <property type="match status" value="2"/>
</dbReference>
<comment type="subcellular location">
    <subcellularLocation>
        <location evidence="3">Cell junction</location>
        <location evidence="3">Tight junction</location>
    </subcellularLocation>
    <subcellularLocation>
        <location evidence="1">Lateral cell membrane</location>
    </subcellularLocation>
    <subcellularLocation>
        <location evidence="2">Membrane</location>
        <topology evidence="2">Multi-pass membrane protein</topology>
    </subcellularLocation>
</comment>
<keyword evidence="12" id="KW-0472">Membrane</keyword>
<evidence type="ECO:0000256" key="5">
    <source>
        <dbReference type="ARBA" id="ARBA00022427"/>
    </source>
</evidence>
<dbReference type="AlphaFoldDB" id="D8LD36"/>
<dbReference type="InterPro" id="IPR014710">
    <property type="entry name" value="RmlC-like_jellyroll"/>
</dbReference>
<evidence type="ECO:0000256" key="12">
    <source>
        <dbReference type="ARBA" id="ARBA00023136"/>
    </source>
</evidence>
<gene>
    <name evidence="16" type="ORF">Esi_0113_0036</name>
</gene>
<evidence type="ECO:0000256" key="4">
    <source>
        <dbReference type="ARBA" id="ARBA00007146"/>
    </source>
</evidence>
<evidence type="ECO:0000256" key="11">
    <source>
        <dbReference type="ARBA" id="ARBA00022989"/>
    </source>
</evidence>
<dbReference type="GO" id="GO:0030552">
    <property type="term" value="F:cAMP binding"/>
    <property type="evidence" value="ECO:0007669"/>
    <property type="project" value="TreeGrafter"/>
</dbReference>
<evidence type="ECO:0000256" key="8">
    <source>
        <dbReference type="ARBA" id="ARBA00022692"/>
    </source>
</evidence>
<evidence type="ECO:0000313" key="16">
    <source>
        <dbReference type="EMBL" id="CBN78403.1"/>
    </source>
</evidence>
<keyword evidence="11" id="KW-1133">Transmembrane helix</keyword>
<dbReference type="PANTHER" id="PTHR12101">
    <property type="entry name" value="POPEYE DOMAIN CONTAINING PROTEIN"/>
    <property type="match status" value="1"/>
</dbReference>
<accession>D8LD36</accession>
<dbReference type="EMBL" id="FN649748">
    <property type="protein sequence ID" value="CBN78403.1"/>
    <property type="molecule type" value="Genomic_DNA"/>
</dbReference>
<evidence type="ECO:0000256" key="6">
    <source>
        <dbReference type="ARBA" id="ARBA00022473"/>
    </source>
</evidence>
<proteinExistence type="inferred from homology"/>
<evidence type="ECO:0000256" key="13">
    <source>
        <dbReference type="ARBA" id="ARBA00023180"/>
    </source>
</evidence>
<evidence type="ECO:0000256" key="1">
    <source>
        <dbReference type="ARBA" id="ARBA00004124"/>
    </source>
</evidence>
<dbReference type="PANTHER" id="PTHR12101:SF17">
    <property type="entry name" value="BLOOD VESSEL EPICARDIAL SUBSTANCE"/>
    <property type="match status" value="1"/>
</dbReference>
<keyword evidence="6" id="KW-0217">Developmental protein</keyword>
<sequence length="729" mass="81168">MSFFGRVRLSRAVAQGSTVGALRRTSGSPLWARSRQGAGCARYPAAAGPTPWLAPGRAIAASAVVPSAPLVTMVPWVPAPLQPLMDMLHPIMIKDRRPLEFLGISTVTNAGSLCGHLSFAILTAAYLETDVLTLRVLVLSGSTLNIMFNMFRVVGPPVWIPIKWNVGFLALNAAMVWLLMNEREEAEELGKDPEQARIFREIFMPTQLSPVHFLRLMDVAERRVMLKGNDLNQEGRPHEEVFLIVEGTAEVKSEGVVVCHLASGGFVGSMAFNRFIKTPSPTSTKKAGEGGSSYREGGIFTQAWEVFLYQLRKQGSIVGEVGQTFVGDNTSRRQDKSGMERSSNTITATSDVVAYVWDMHVLREFVKRRPMIGASLQKAISVDLANKVNQSRDHKEHYRQLLAEALDGGRVTSTERRNLQRYRGGHRISVAEHRERLKEHGWTEEDFEAGFQELAAPKDMSKENFLKYEALLKSELDTGEVKPEARSNLRKFRSQAGIDAQEHLLAIEKQGWTADEYEIGGRAWAAEKYKAGGTSTPADNYLEESSDNGNGNERTAQEFGFEPAGSTEKERYRFLLVEALGGGMVEPGKKRELKRYRELHTISAKEHKELLAEHGWNEEEFEAGFHKELASTFFQQYVALVQRELQKGEVKPKAKSNLRNFRTSLNIDAQDHLLAVEKQGWTADEYEAGVKMTSKDGDAKNQSQIGGALIRAETVGPNAEVEDLQLGRY</sequence>
<name>D8LD36_ECTSI</name>
<protein>
    <recommendedName>
        <fullName evidence="15">Cyclic nucleotide-binding domain-containing protein</fullName>
    </recommendedName>
</protein>
<dbReference type="InParanoid" id="D8LD36"/>
<evidence type="ECO:0000313" key="17">
    <source>
        <dbReference type="Proteomes" id="UP000002630"/>
    </source>
</evidence>
<evidence type="ECO:0000256" key="2">
    <source>
        <dbReference type="ARBA" id="ARBA00004141"/>
    </source>
</evidence>
<dbReference type="GO" id="GO:0007155">
    <property type="term" value="P:cell adhesion"/>
    <property type="evidence" value="ECO:0007669"/>
    <property type="project" value="UniProtKB-KW"/>
</dbReference>
<feature type="domain" description="Cyclic nucleotide-binding" evidence="15">
    <location>
        <begin position="204"/>
        <end position="283"/>
    </location>
</feature>
<keyword evidence="8" id="KW-0812">Transmembrane</keyword>
<evidence type="ECO:0000256" key="3">
    <source>
        <dbReference type="ARBA" id="ARBA00004435"/>
    </source>
</evidence>
<feature type="region of interest" description="Disordered" evidence="14">
    <location>
        <begin position="533"/>
        <end position="563"/>
    </location>
</feature>
<dbReference type="eggNOG" id="ENOG502SD0D">
    <property type="taxonomic scope" value="Eukaryota"/>
</dbReference>
<evidence type="ECO:0000256" key="14">
    <source>
        <dbReference type="SAM" id="MobiDB-lite"/>
    </source>
</evidence>
<dbReference type="EMBL" id="FN647822">
    <property type="protein sequence ID" value="CBN78403.1"/>
    <property type="molecule type" value="Genomic_DNA"/>
</dbReference>
<keyword evidence="10" id="KW-0965">Cell junction</keyword>
<dbReference type="InterPro" id="IPR006916">
    <property type="entry name" value="POPDC1-3"/>
</dbReference>
<dbReference type="SUPFAM" id="SSF51206">
    <property type="entry name" value="cAMP-binding domain-like"/>
    <property type="match status" value="1"/>
</dbReference>
<comment type="similarity">
    <text evidence="4">Belongs to the popeye family.</text>
</comment>
<keyword evidence="17" id="KW-1185">Reference proteome</keyword>
<organism evidence="16 17">
    <name type="scientific">Ectocarpus siliculosus</name>
    <name type="common">Brown alga</name>
    <name type="synonym">Conferva siliculosa</name>
    <dbReference type="NCBI Taxonomy" id="2880"/>
    <lineage>
        <taxon>Eukaryota</taxon>
        <taxon>Sar</taxon>
        <taxon>Stramenopiles</taxon>
        <taxon>Ochrophyta</taxon>
        <taxon>PX clade</taxon>
        <taxon>Phaeophyceae</taxon>
        <taxon>Ectocarpales</taxon>
        <taxon>Ectocarpaceae</taxon>
        <taxon>Ectocarpus</taxon>
    </lineage>
</organism>
<evidence type="ECO:0000256" key="10">
    <source>
        <dbReference type="ARBA" id="ARBA00022949"/>
    </source>
</evidence>
<reference evidence="16 17" key="1">
    <citation type="journal article" date="2010" name="Nature">
        <title>The Ectocarpus genome and the independent evolution of multicellularity in brown algae.</title>
        <authorList>
            <person name="Cock J.M."/>
            <person name="Sterck L."/>
            <person name="Rouze P."/>
            <person name="Scornet D."/>
            <person name="Allen A.E."/>
            <person name="Amoutzias G."/>
            <person name="Anthouard V."/>
            <person name="Artiguenave F."/>
            <person name="Aury J.M."/>
            <person name="Badger J.H."/>
            <person name="Beszteri B."/>
            <person name="Billiau K."/>
            <person name="Bonnet E."/>
            <person name="Bothwell J.H."/>
            <person name="Bowler C."/>
            <person name="Boyen C."/>
            <person name="Brownlee C."/>
            <person name="Carrano C.J."/>
            <person name="Charrier B."/>
            <person name="Cho G.Y."/>
            <person name="Coelho S.M."/>
            <person name="Collen J."/>
            <person name="Corre E."/>
            <person name="Da Silva C."/>
            <person name="Delage L."/>
            <person name="Delaroque N."/>
            <person name="Dittami S.M."/>
            <person name="Doulbeau S."/>
            <person name="Elias M."/>
            <person name="Farnham G."/>
            <person name="Gachon C.M."/>
            <person name="Gschloessl B."/>
            <person name="Heesch S."/>
            <person name="Jabbari K."/>
            <person name="Jubin C."/>
            <person name="Kawai H."/>
            <person name="Kimura K."/>
            <person name="Kloareg B."/>
            <person name="Kupper F.C."/>
            <person name="Lang D."/>
            <person name="Le Bail A."/>
            <person name="Leblanc C."/>
            <person name="Lerouge P."/>
            <person name="Lohr M."/>
            <person name="Lopez P.J."/>
            <person name="Martens C."/>
            <person name="Maumus F."/>
            <person name="Michel G."/>
            <person name="Miranda-Saavedra D."/>
            <person name="Morales J."/>
            <person name="Moreau H."/>
            <person name="Motomura T."/>
            <person name="Nagasato C."/>
            <person name="Napoli C.A."/>
            <person name="Nelson D.R."/>
            <person name="Nyvall-Collen P."/>
            <person name="Peters A.F."/>
            <person name="Pommier C."/>
            <person name="Potin P."/>
            <person name="Poulain J."/>
            <person name="Quesneville H."/>
            <person name="Read B."/>
            <person name="Rensing S.A."/>
            <person name="Ritter A."/>
            <person name="Rousvoal S."/>
            <person name="Samanta M."/>
            <person name="Samson G."/>
            <person name="Schroeder D.C."/>
            <person name="Segurens B."/>
            <person name="Strittmatter M."/>
            <person name="Tonon T."/>
            <person name="Tregear J.W."/>
            <person name="Valentin K."/>
            <person name="von Dassow P."/>
            <person name="Yamagishi T."/>
            <person name="Van de Peer Y."/>
            <person name="Wincker P."/>
        </authorList>
    </citation>
    <scope>NUCLEOTIDE SEQUENCE [LARGE SCALE GENOMIC DNA]</scope>
    <source>
        <strain evidence="17">Ec32 / CCAP1310/4</strain>
    </source>
</reference>
<evidence type="ECO:0000256" key="9">
    <source>
        <dbReference type="ARBA" id="ARBA00022889"/>
    </source>
</evidence>
<keyword evidence="7" id="KW-1003">Cell membrane</keyword>
<dbReference type="InterPro" id="IPR055272">
    <property type="entry name" value="POPDC1-3_dom"/>
</dbReference>
<dbReference type="Proteomes" id="UP000002630">
    <property type="component" value="Linkage Group LG23"/>
</dbReference>
<keyword evidence="5" id="KW-0796">Tight junction</keyword>
<dbReference type="InterPro" id="IPR018490">
    <property type="entry name" value="cNMP-bd_dom_sf"/>
</dbReference>
<evidence type="ECO:0000256" key="7">
    <source>
        <dbReference type="ARBA" id="ARBA00022475"/>
    </source>
</evidence>
<dbReference type="Pfam" id="PF04831">
    <property type="entry name" value="POPDC1-3"/>
    <property type="match status" value="1"/>
</dbReference>
<dbReference type="PROSITE" id="PS50042">
    <property type="entry name" value="CNMP_BINDING_3"/>
    <property type="match status" value="1"/>
</dbReference>
<keyword evidence="9" id="KW-0130">Cell adhesion</keyword>
<dbReference type="GO" id="GO:0005923">
    <property type="term" value="C:bicellular tight junction"/>
    <property type="evidence" value="ECO:0007669"/>
    <property type="project" value="UniProtKB-SubCell"/>
</dbReference>